<dbReference type="EMBL" id="CP089977">
    <property type="protein sequence ID" value="UXZ04718.1"/>
    <property type="molecule type" value="Genomic_DNA"/>
</dbReference>
<dbReference type="InterPro" id="IPR020119">
    <property type="entry name" value="PsdUridine_synth_TruD_CS"/>
</dbReference>
<dbReference type="InterPro" id="IPR042214">
    <property type="entry name" value="TruD_catalytic"/>
</dbReference>
<dbReference type="SUPFAM" id="SSF55120">
    <property type="entry name" value="Pseudouridine synthase"/>
    <property type="match status" value="1"/>
</dbReference>
<evidence type="ECO:0000313" key="7">
    <source>
        <dbReference type="Proteomes" id="UP001063782"/>
    </source>
</evidence>
<name>A0ABY6F3S3_9GAMM</name>
<dbReference type="InterPro" id="IPR050170">
    <property type="entry name" value="TruD_pseudoU_synthase"/>
</dbReference>
<evidence type="ECO:0000256" key="1">
    <source>
        <dbReference type="ARBA" id="ARBA00007953"/>
    </source>
</evidence>
<dbReference type="PANTHER" id="PTHR47811">
    <property type="entry name" value="TRNA PSEUDOURIDINE SYNTHASE D"/>
    <property type="match status" value="1"/>
</dbReference>
<dbReference type="Pfam" id="PF01142">
    <property type="entry name" value="TruD"/>
    <property type="match status" value="2"/>
</dbReference>
<dbReference type="Gene3D" id="3.30.2340.10">
    <property type="entry name" value="TruD, insertion domain"/>
    <property type="match status" value="1"/>
</dbReference>
<proteinExistence type="inferred from homology"/>
<evidence type="ECO:0000259" key="5">
    <source>
        <dbReference type="PROSITE" id="PS50984"/>
    </source>
</evidence>
<dbReference type="InterPro" id="IPR001656">
    <property type="entry name" value="PsdUridine_synth_TruD"/>
</dbReference>
<dbReference type="PROSITE" id="PS01268">
    <property type="entry name" value="UPF0024"/>
    <property type="match status" value="1"/>
</dbReference>
<keyword evidence="7" id="KW-1185">Reference proteome</keyword>
<comment type="catalytic activity">
    <reaction evidence="4">
        <text>uridine(13) in tRNA = pseudouridine(13) in tRNA</text>
        <dbReference type="Rhea" id="RHEA:42540"/>
        <dbReference type="Rhea" id="RHEA-COMP:10105"/>
        <dbReference type="Rhea" id="RHEA-COMP:10106"/>
        <dbReference type="ChEBI" id="CHEBI:65314"/>
        <dbReference type="ChEBI" id="CHEBI:65315"/>
        <dbReference type="EC" id="5.4.99.27"/>
    </reaction>
</comment>
<keyword evidence="2 4" id="KW-0819">tRNA processing</keyword>
<gene>
    <name evidence="4" type="primary">truD</name>
    <name evidence="6" type="ORF">LU297_09165</name>
</gene>
<dbReference type="InterPro" id="IPR020103">
    <property type="entry name" value="PsdUridine_synth_cat_dom_sf"/>
</dbReference>
<evidence type="ECO:0000256" key="2">
    <source>
        <dbReference type="ARBA" id="ARBA00022694"/>
    </source>
</evidence>
<feature type="active site" description="Nucleophile" evidence="4">
    <location>
        <position position="76"/>
    </location>
</feature>
<keyword evidence="3 4" id="KW-0413">Isomerase</keyword>
<dbReference type="InterPro" id="IPR043165">
    <property type="entry name" value="TruD_insert_sf"/>
</dbReference>
<protein>
    <recommendedName>
        <fullName evidence="4">tRNA pseudouridine synthase D</fullName>
        <ecNumber evidence="4">5.4.99.27</ecNumber>
    </recommendedName>
    <alternativeName>
        <fullName evidence="4">tRNA pseudouridine(13) synthase</fullName>
    </alternativeName>
    <alternativeName>
        <fullName evidence="4">tRNA pseudouridylate synthase D</fullName>
    </alternativeName>
    <alternativeName>
        <fullName evidence="4">tRNA-uridine isomerase D</fullName>
    </alternativeName>
</protein>
<dbReference type="InterPro" id="IPR011760">
    <property type="entry name" value="PsdUridine_synth_TruD_insert"/>
</dbReference>
<reference evidence="6" key="1">
    <citation type="submission" date="2021-12" db="EMBL/GenBank/DDBJ databases">
        <title>taxonomy of Moraxella sp. ZY201224.</title>
        <authorList>
            <person name="Li F."/>
        </authorList>
    </citation>
    <scope>NUCLEOTIDE SEQUENCE</scope>
    <source>
        <strain evidence="6">ZY201224</strain>
    </source>
</reference>
<dbReference type="HAMAP" id="MF_01082">
    <property type="entry name" value="TruD"/>
    <property type="match status" value="1"/>
</dbReference>
<dbReference type="RefSeq" id="WP_263076210.1">
    <property type="nucleotide sequence ID" value="NZ_CP089977.1"/>
</dbReference>
<dbReference type="Gene3D" id="3.30.2350.20">
    <property type="entry name" value="TruD, catalytic domain"/>
    <property type="match status" value="1"/>
</dbReference>
<evidence type="ECO:0000256" key="3">
    <source>
        <dbReference type="ARBA" id="ARBA00023235"/>
    </source>
</evidence>
<dbReference type="Proteomes" id="UP001063782">
    <property type="component" value="Chromosome"/>
</dbReference>
<dbReference type="PANTHER" id="PTHR47811:SF1">
    <property type="entry name" value="TRNA PSEUDOURIDINE SYNTHASE D"/>
    <property type="match status" value="1"/>
</dbReference>
<sequence length="365" mass="41799">MHYPQPYLQPIDAAIYKQQPADFEVTENLSIEHTGQGEHLWLHLTKTGINTAHLAKLLAMWADVPMRDVGYSGKKDRHAITHQWFSIRLPKQQLPQVDLMAFIQPHLRDDEYIILNQQHWHHRKLATGTHKSNQFDIILRHVCGNRPAIDETLHQLKQTGVPNYFGEQRFGHDDNNIAKAQRFFEKIIQKGSYRPNKRFAEQDGLMISVARSVLFNKMLAKRVELGNWNHAICGDIFNLNGTGSIFEAMIDDDIRHRLHTGDIHLTAPLYGVGDGRHTADVQQMYQAIIDDECHQVFKAGLDIIGTKIAQRPLRLMVSDLSWQWLDEQTLQLSFCLPKGSFATVVLAALVKQFTLLHAQDTQTTP</sequence>
<organism evidence="6 7">
    <name type="scientific">Moraxella nasicaprae</name>
    <dbReference type="NCBI Taxonomy" id="2904122"/>
    <lineage>
        <taxon>Bacteria</taxon>
        <taxon>Pseudomonadati</taxon>
        <taxon>Pseudomonadota</taxon>
        <taxon>Gammaproteobacteria</taxon>
        <taxon>Moraxellales</taxon>
        <taxon>Moraxellaceae</taxon>
        <taxon>Moraxella</taxon>
    </lineage>
</organism>
<comment type="function">
    <text evidence="4">Responsible for synthesis of pseudouridine from uracil-13 in transfer RNAs.</text>
</comment>
<evidence type="ECO:0000313" key="6">
    <source>
        <dbReference type="EMBL" id="UXZ04718.1"/>
    </source>
</evidence>
<evidence type="ECO:0000256" key="4">
    <source>
        <dbReference type="HAMAP-Rule" id="MF_01082"/>
    </source>
</evidence>
<dbReference type="EC" id="5.4.99.27" evidence="4"/>
<comment type="similarity">
    <text evidence="1 4">Belongs to the pseudouridine synthase TruD family.</text>
</comment>
<dbReference type="PROSITE" id="PS50984">
    <property type="entry name" value="TRUD"/>
    <property type="match status" value="1"/>
</dbReference>
<feature type="domain" description="TRUD" evidence="5">
    <location>
        <begin position="160"/>
        <end position="316"/>
    </location>
</feature>
<accession>A0ABY6F3S3</accession>